<dbReference type="Proteomes" id="UP001062632">
    <property type="component" value="Unassembled WGS sequence"/>
</dbReference>
<evidence type="ECO:0000313" key="3">
    <source>
        <dbReference type="Proteomes" id="UP001062632"/>
    </source>
</evidence>
<dbReference type="EMBL" id="BAQC01000108">
    <property type="protein sequence ID" value="GBR55375.1"/>
    <property type="molecule type" value="Genomic_DNA"/>
</dbReference>
<keyword evidence="3" id="KW-1185">Reference proteome</keyword>
<feature type="domain" description="DDE" evidence="1">
    <location>
        <begin position="8"/>
        <end position="90"/>
    </location>
</feature>
<name>A0ABQ0QSK4_9PROT</name>
<organism evidence="2 3">
    <name type="scientific">Neokomagataea thailandica NBRC 106555</name>
    <dbReference type="NCBI Taxonomy" id="1223520"/>
    <lineage>
        <taxon>Bacteria</taxon>
        <taxon>Pseudomonadati</taxon>
        <taxon>Pseudomonadota</taxon>
        <taxon>Alphaproteobacteria</taxon>
        <taxon>Acetobacterales</taxon>
        <taxon>Acetobacteraceae</taxon>
        <taxon>Neokomagataea</taxon>
    </lineage>
</organism>
<accession>A0ABQ0QSK4</accession>
<protein>
    <submittedName>
        <fullName evidence="2">Transposase</fullName>
    </submittedName>
</protein>
<dbReference type="InterPro" id="IPR032874">
    <property type="entry name" value="DDE_dom"/>
</dbReference>
<reference evidence="2 3" key="1">
    <citation type="submission" date="2013-04" db="EMBL/GenBank/DDBJ databases">
        <title>The genome sequencing project of 58 acetic acid bacteria.</title>
        <authorList>
            <person name="Okamoto-Kainuma A."/>
            <person name="Ishikawa M."/>
            <person name="Umino S."/>
            <person name="Koizumi Y."/>
            <person name="Shiwa Y."/>
            <person name="Yoshikawa H."/>
            <person name="Matsutani M."/>
            <person name="Matsushita K."/>
        </authorList>
    </citation>
    <scope>NUCLEOTIDE SEQUENCE [LARGE SCALE GENOMIC DNA]</scope>
    <source>
        <strain evidence="2 3">NBRC 106555</strain>
    </source>
</reference>
<comment type="caution">
    <text evidence="2">The sequence shown here is derived from an EMBL/GenBank/DDBJ whole genome shotgun (WGS) entry which is preliminary data.</text>
</comment>
<sequence length="116" mass="13257">MNGLREWEKPEIINTDKASAYNIAINELKKNGKLPDTVEHRQVKSLNNVIEADHGKLKQLIKQARGFKSLKRTYATIKGFEAMRTLKKGHTELFQLQDGIVGEVRLIERQFGVRAV</sequence>
<evidence type="ECO:0000313" key="2">
    <source>
        <dbReference type="EMBL" id="GBR55375.1"/>
    </source>
</evidence>
<gene>
    <name evidence="2" type="ORF">AA106555_2010</name>
</gene>
<proteinExistence type="predicted"/>
<dbReference type="Pfam" id="PF13610">
    <property type="entry name" value="DDE_Tnp_IS240"/>
    <property type="match status" value="1"/>
</dbReference>
<evidence type="ECO:0000259" key="1">
    <source>
        <dbReference type="Pfam" id="PF13610"/>
    </source>
</evidence>